<dbReference type="Pfam" id="PF05699">
    <property type="entry name" value="Dimer_Tnp_hAT"/>
    <property type="match status" value="1"/>
</dbReference>
<dbReference type="GO" id="GO:0008270">
    <property type="term" value="F:zinc ion binding"/>
    <property type="evidence" value="ECO:0007669"/>
    <property type="project" value="UniProtKB-KW"/>
</dbReference>
<dbReference type="SMART" id="SM00614">
    <property type="entry name" value="ZnF_BED"/>
    <property type="match status" value="1"/>
</dbReference>
<feature type="region of interest" description="Disordered" evidence="7">
    <location>
        <begin position="522"/>
        <end position="612"/>
    </location>
</feature>
<evidence type="ECO:0000256" key="3">
    <source>
        <dbReference type="ARBA" id="ARBA00022771"/>
    </source>
</evidence>
<dbReference type="AlphaFoldDB" id="A0AAQ3U0C5"/>
<dbReference type="Pfam" id="PF03732">
    <property type="entry name" value="Retrotrans_gag"/>
    <property type="match status" value="1"/>
</dbReference>
<evidence type="ECO:0000256" key="4">
    <source>
        <dbReference type="ARBA" id="ARBA00022833"/>
    </source>
</evidence>
<dbReference type="Pfam" id="PF14372">
    <property type="entry name" value="hAT-like_RNase-H"/>
    <property type="match status" value="1"/>
</dbReference>
<feature type="domain" description="HAT C-terminal dimerisation" evidence="9">
    <location>
        <begin position="967"/>
        <end position="1046"/>
    </location>
</feature>
<dbReference type="Gene3D" id="3.10.110.10">
    <property type="entry name" value="Ubiquitin Conjugating Enzyme"/>
    <property type="match status" value="1"/>
</dbReference>
<keyword evidence="12" id="KW-1185">Reference proteome</keyword>
<dbReference type="InterPro" id="IPR025525">
    <property type="entry name" value="hAT-like_transposase_RNase-H"/>
</dbReference>
<sequence>MTLAASPEGAAVIILGCHNLLSPRRTRCSRWAAHAAVAFVEFDVQVRKTLSVLFKLYCKYGLLPTDINKGVKSFWQVVFQYAKNRPVFFSSFHPDAARMMRELQSLYPFTEEYPNKPPTVRFVSRMFHPNNMTTLLERWMRATLSESTIQVPKPQESDAKPTAKSYEVKSGIIELAAKLSFSGADLENPYKRLEKLSEICHIFQQDGAPVEWVKWNLFPFTLVDKAQKWYQRASREAQGDWGLLVEKFVTTFFSTVRVYKLRKQVWSFEQKESEDIDEAGERLNDLLSQVPNLGVTSNESLSIFYYGITSEASRYADMCTGGSLMDKTVSEVRKILSNICLTSKEERERREREAKGAEVAPTVEAQLPTFHTPVSFAFDEDLHWMTADFGELLKSEGSLQHDQSTCEMLPKWFKPNQKEMLKTTPQKRSVSMFEEKRTSYLPSTGIVPPLPPSSTSYLMDQRTTEDVALKQSNIIPRPEVNMKENTEAETERRPTSGDMALHPLRLIADSVPALSLSLTGATTSPISSCGGKQKSNSNLSNALEGGGADTNGTSEVRRVQPGCGRKRKGNSCPTDIPDVQPGCGAKERSNSNLSNAVEVDGVDPSGTPEVRGVQASSGILDVRAEEILQTPEVNLHPLVDECLEDYGDGEEGEDAADEDWEGDDIGDDWDMDEEDDRAGCVEGQIHPAMVDSFLHGEENRKFRSKVWKEFSKIRVAGIVTKGWCMHYKTKITARRGAGTSAMRTHLKRCRVRKSITNVARQLKSAVMSPEGVALENWRFSQDVSRKELARMISLHGFPLSIVDYDGFRRAFESLAKQDQEYTFAPLHQEWEMIWEVKDALENEFVDLNPDLLETVQYMQRKLKKYWKLTWLQIMFPVIFDPRFKLAFVEFRLKQSFGSEADSKISTMKKVLLELFKGYSQVNLGSQEMTQQTALAEVLTNAISRYTDWDHHISCVASSRSEVSSDLELETYLVKPPIPRSDTFDILAWWKSNSSEYPTLPRMARDILAVPASMVASESAFSMRRIISDFRSRLTSKTVEALICLQD</sequence>
<dbReference type="EMBL" id="CP144750">
    <property type="protein sequence ID" value="WVZ80615.1"/>
    <property type="molecule type" value="Genomic_DNA"/>
</dbReference>
<evidence type="ECO:0000256" key="5">
    <source>
        <dbReference type="ARBA" id="ARBA00023125"/>
    </source>
</evidence>
<dbReference type="InterPro" id="IPR005162">
    <property type="entry name" value="Retrotrans_gag_dom"/>
</dbReference>
<gene>
    <name evidence="11" type="ORF">U9M48_028074</name>
</gene>
<evidence type="ECO:0000313" key="11">
    <source>
        <dbReference type="EMBL" id="WVZ80615.1"/>
    </source>
</evidence>
<protein>
    <recommendedName>
        <fullName evidence="13">HAT C-terminal dimerisation domain-containing protein</fullName>
    </recommendedName>
</protein>
<dbReference type="GO" id="GO:0046983">
    <property type="term" value="F:protein dimerization activity"/>
    <property type="evidence" value="ECO:0007669"/>
    <property type="project" value="InterPro"/>
</dbReference>
<dbReference type="GO" id="GO:0003677">
    <property type="term" value="F:DNA binding"/>
    <property type="evidence" value="ECO:0007669"/>
    <property type="project" value="UniProtKB-KW"/>
</dbReference>
<dbReference type="InterPro" id="IPR012337">
    <property type="entry name" value="RNaseH-like_sf"/>
</dbReference>
<dbReference type="InterPro" id="IPR008906">
    <property type="entry name" value="HATC_C_dom"/>
</dbReference>
<evidence type="ECO:0000256" key="7">
    <source>
        <dbReference type="SAM" id="MobiDB-lite"/>
    </source>
</evidence>
<comment type="subcellular location">
    <subcellularLocation>
        <location evidence="1">Nucleus</location>
    </subcellularLocation>
</comment>
<dbReference type="Proteomes" id="UP001341281">
    <property type="component" value="Chromosome 06"/>
</dbReference>
<evidence type="ECO:0000259" key="10">
    <source>
        <dbReference type="Pfam" id="PF14372"/>
    </source>
</evidence>
<keyword evidence="5" id="KW-0238">DNA-binding</keyword>
<dbReference type="PANTHER" id="PTHR46481">
    <property type="entry name" value="ZINC FINGER BED DOMAIN-CONTAINING PROTEIN 4"/>
    <property type="match status" value="1"/>
</dbReference>
<accession>A0AAQ3U0C5</accession>
<dbReference type="SUPFAM" id="SSF54495">
    <property type="entry name" value="UBC-like"/>
    <property type="match status" value="1"/>
</dbReference>
<evidence type="ECO:0000259" key="8">
    <source>
        <dbReference type="Pfam" id="PF03732"/>
    </source>
</evidence>
<feature type="compositionally biased region" description="Basic and acidic residues" evidence="7">
    <location>
        <begin position="480"/>
        <end position="495"/>
    </location>
</feature>
<proteinExistence type="predicted"/>
<evidence type="ECO:0008006" key="13">
    <source>
        <dbReference type="Google" id="ProtNLM"/>
    </source>
</evidence>
<evidence type="ECO:0000256" key="1">
    <source>
        <dbReference type="ARBA" id="ARBA00004123"/>
    </source>
</evidence>
<keyword evidence="6" id="KW-0539">Nucleus</keyword>
<evidence type="ECO:0000256" key="6">
    <source>
        <dbReference type="ARBA" id="ARBA00023242"/>
    </source>
</evidence>
<keyword evidence="2" id="KW-0479">Metal-binding</keyword>
<evidence type="ECO:0000259" key="9">
    <source>
        <dbReference type="Pfam" id="PF05699"/>
    </source>
</evidence>
<keyword evidence="3" id="KW-0863">Zinc-finger</keyword>
<dbReference type="PANTHER" id="PTHR46481:SF10">
    <property type="entry name" value="ZINC FINGER BED DOMAIN-CONTAINING PROTEIN 39"/>
    <property type="match status" value="1"/>
</dbReference>
<feature type="domain" description="hAT-like transposase RNase-H fold" evidence="10">
    <location>
        <begin position="831"/>
        <end position="918"/>
    </location>
</feature>
<dbReference type="GO" id="GO:0005634">
    <property type="term" value="C:nucleus"/>
    <property type="evidence" value="ECO:0007669"/>
    <property type="project" value="UniProtKB-SubCell"/>
</dbReference>
<dbReference type="SUPFAM" id="SSF53098">
    <property type="entry name" value="Ribonuclease H-like"/>
    <property type="match status" value="1"/>
</dbReference>
<dbReference type="InterPro" id="IPR016135">
    <property type="entry name" value="UBQ-conjugating_enzyme/RWD"/>
</dbReference>
<reference evidence="11 12" key="1">
    <citation type="submission" date="2024-02" db="EMBL/GenBank/DDBJ databases">
        <title>High-quality chromosome-scale genome assembly of Pensacola bahiagrass (Paspalum notatum Flugge var. saurae).</title>
        <authorList>
            <person name="Vega J.M."/>
            <person name="Podio M."/>
            <person name="Orjuela J."/>
            <person name="Siena L.A."/>
            <person name="Pessino S.C."/>
            <person name="Combes M.C."/>
            <person name="Mariac C."/>
            <person name="Albertini E."/>
            <person name="Pupilli F."/>
            <person name="Ortiz J.P.A."/>
            <person name="Leblanc O."/>
        </authorList>
    </citation>
    <scope>NUCLEOTIDE SEQUENCE [LARGE SCALE GENOMIC DNA]</scope>
    <source>
        <strain evidence="11">R1</strain>
        <tissue evidence="11">Leaf</tissue>
    </source>
</reference>
<organism evidence="11 12">
    <name type="scientific">Paspalum notatum var. saurae</name>
    <dbReference type="NCBI Taxonomy" id="547442"/>
    <lineage>
        <taxon>Eukaryota</taxon>
        <taxon>Viridiplantae</taxon>
        <taxon>Streptophyta</taxon>
        <taxon>Embryophyta</taxon>
        <taxon>Tracheophyta</taxon>
        <taxon>Spermatophyta</taxon>
        <taxon>Magnoliopsida</taxon>
        <taxon>Liliopsida</taxon>
        <taxon>Poales</taxon>
        <taxon>Poaceae</taxon>
        <taxon>PACMAD clade</taxon>
        <taxon>Panicoideae</taxon>
        <taxon>Andropogonodae</taxon>
        <taxon>Paspaleae</taxon>
        <taxon>Paspalinae</taxon>
        <taxon>Paspalum</taxon>
    </lineage>
</organism>
<keyword evidence="4" id="KW-0862">Zinc</keyword>
<dbReference type="InterPro" id="IPR052035">
    <property type="entry name" value="ZnF_BED_domain_contain"/>
</dbReference>
<feature type="region of interest" description="Disordered" evidence="7">
    <location>
        <begin position="477"/>
        <end position="499"/>
    </location>
</feature>
<evidence type="ECO:0000313" key="12">
    <source>
        <dbReference type="Proteomes" id="UP001341281"/>
    </source>
</evidence>
<evidence type="ECO:0000256" key="2">
    <source>
        <dbReference type="ARBA" id="ARBA00022723"/>
    </source>
</evidence>
<name>A0AAQ3U0C5_PASNO</name>
<feature type="domain" description="Retrotransposon gag" evidence="8">
    <location>
        <begin position="217"/>
        <end position="308"/>
    </location>
</feature>